<evidence type="ECO:0000313" key="8">
    <source>
        <dbReference type="Proteomes" id="UP000287830"/>
    </source>
</evidence>
<dbReference type="GO" id="GO:0003677">
    <property type="term" value="F:DNA binding"/>
    <property type="evidence" value="ECO:0007669"/>
    <property type="project" value="UniProtKB-KW"/>
</dbReference>
<dbReference type="SMART" id="SM00345">
    <property type="entry name" value="HTH_GNTR"/>
    <property type="match status" value="1"/>
</dbReference>
<proteinExistence type="inferred from homology"/>
<dbReference type="InterPro" id="IPR000524">
    <property type="entry name" value="Tscrpt_reg_HTH_GntR"/>
</dbReference>
<dbReference type="PROSITE" id="PS50949">
    <property type="entry name" value="HTH_GNTR"/>
    <property type="match status" value="1"/>
</dbReference>
<keyword evidence="4" id="KW-0238">DNA-binding</keyword>
<accession>A0A7U9PXY3</accession>
<dbReference type="InterPro" id="IPR004839">
    <property type="entry name" value="Aminotransferase_I/II_large"/>
</dbReference>
<dbReference type="SUPFAM" id="SSF46785">
    <property type="entry name" value="Winged helix' DNA-binding domain"/>
    <property type="match status" value="1"/>
</dbReference>
<dbReference type="Gene3D" id="1.10.10.10">
    <property type="entry name" value="Winged helix-like DNA-binding domain superfamily/Winged helix DNA-binding domain"/>
    <property type="match status" value="1"/>
</dbReference>
<sequence length="529" mass="56672">MIGWQNMAIAGEVVWLGGAVGWCRNVPGEARGRDMAGTGPPQPLNGAGHVGRTLGSGQLAALLPVPTRARPVYRHLAQAISELILDGRIALRVRLPAERELAPALGVSRATVTAVYDLLRESGFAHSRQGSGTWTALPAGRTPRGVTRLLGSRDTAIDLARAAPALPHQTLADAFARVSPQLAEHVGTPGYHPYGLPELRAAIAERFTRRGLATVPDQILVTSGAQHALTLVLGLLCRPGDRVLVENPSYPNALEALRRARLRTVPLPVTDAGWDTGTVTSSLRRSVHRLAYLIPDFHNPTGCLMPAEQRARILHAARHSATWLVVDETLTDLALDVPAPQPFASFAAPGGSGQVITTGSMSKTYWAGLRIGWLRAPAQLVTEFAGQRIATDMGGSVLDQLVALDLLEQSAELLPTRLDQLRTQRAALTAALAEHLPHWTWQQPPGGLSLWADLGEPIAAELAERALDYGVRIEGGAYFATDPGLFAQRLRIPYTAPPDTLREAVHRMAATLADGLPPSGATRRPHWIA</sequence>
<name>A0A7U9PXY3_9ACTN</name>
<dbReference type="CDD" id="cd00609">
    <property type="entry name" value="AAT_like"/>
    <property type="match status" value="1"/>
</dbReference>
<keyword evidence="5" id="KW-0804">Transcription</keyword>
<comment type="similarity">
    <text evidence="1">In the C-terminal section; belongs to the class-I pyridoxal-phosphate-dependent aminotransferase family.</text>
</comment>
<organism evidence="7 8">
    <name type="scientific">Streptomyces chrestomyceticus JCM 4735</name>
    <dbReference type="NCBI Taxonomy" id="1306181"/>
    <lineage>
        <taxon>Bacteria</taxon>
        <taxon>Bacillati</taxon>
        <taxon>Actinomycetota</taxon>
        <taxon>Actinomycetes</taxon>
        <taxon>Kitasatosporales</taxon>
        <taxon>Streptomycetaceae</taxon>
        <taxon>Streptomyces</taxon>
    </lineage>
</organism>
<gene>
    <name evidence="7" type="ORF">OEIGOIKO_00351</name>
</gene>
<dbReference type="PRINTS" id="PR00035">
    <property type="entry name" value="HTHGNTR"/>
</dbReference>
<dbReference type="InterPro" id="IPR015424">
    <property type="entry name" value="PyrdxlP-dep_Trfase"/>
</dbReference>
<dbReference type="GO" id="GO:0003700">
    <property type="term" value="F:DNA-binding transcription factor activity"/>
    <property type="evidence" value="ECO:0007669"/>
    <property type="project" value="InterPro"/>
</dbReference>
<evidence type="ECO:0000256" key="4">
    <source>
        <dbReference type="ARBA" id="ARBA00023125"/>
    </source>
</evidence>
<comment type="caution">
    <text evidence="7">The sequence shown here is derived from an EMBL/GenBank/DDBJ whole genome shotgun (WGS) entry which is preliminary data.</text>
</comment>
<evidence type="ECO:0000259" key="6">
    <source>
        <dbReference type="PROSITE" id="PS50949"/>
    </source>
</evidence>
<reference evidence="7 8" key="1">
    <citation type="submission" date="2018-11" db="EMBL/GenBank/DDBJ databases">
        <title>Whole genome sequence of Streptomyces chrestomyceticus NBRC 13444(T).</title>
        <authorList>
            <person name="Komaki H."/>
            <person name="Tamura T."/>
        </authorList>
    </citation>
    <scope>NUCLEOTIDE SEQUENCE [LARGE SCALE GENOMIC DNA]</scope>
    <source>
        <strain evidence="7 8">NBRC 13444</strain>
    </source>
</reference>
<dbReference type="InterPro" id="IPR036390">
    <property type="entry name" value="WH_DNA-bd_sf"/>
</dbReference>
<evidence type="ECO:0000256" key="5">
    <source>
        <dbReference type="ARBA" id="ARBA00023163"/>
    </source>
</evidence>
<evidence type="ECO:0000256" key="3">
    <source>
        <dbReference type="ARBA" id="ARBA00023015"/>
    </source>
</evidence>
<dbReference type="SUPFAM" id="SSF53383">
    <property type="entry name" value="PLP-dependent transferases"/>
    <property type="match status" value="1"/>
</dbReference>
<dbReference type="PANTHER" id="PTHR46577:SF1">
    <property type="entry name" value="HTH-TYPE TRANSCRIPTIONAL REGULATORY PROTEIN GABR"/>
    <property type="match status" value="1"/>
</dbReference>
<evidence type="ECO:0000256" key="2">
    <source>
        <dbReference type="ARBA" id="ARBA00022898"/>
    </source>
</evidence>
<dbReference type="InterPro" id="IPR036388">
    <property type="entry name" value="WH-like_DNA-bd_sf"/>
</dbReference>
<keyword evidence="2" id="KW-0663">Pyridoxal phosphate</keyword>
<keyword evidence="3" id="KW-0805">Transcription regulation</keyword>
<evidence type="ECO:0000256" key="1">
    <source>
        <dbReference type="ARBA" id="ARBA00005384"/>
    </source>
</evidence>
<evidence type="ECO:0000313" key="7">
    <source>
        <dbReference type="EMBL" id="GCD32634.1"/>
    </source>
</evidence>
<dbReference type="Pfam" id="PF00392">
    <property type="entry name" value="GntR"/>
    <property type="match status" value="1"/>
</dbReference>
<dbReference type="AlphaFoldDB" id="A0A7U9PXY3"/>
<dbReference type="PANTHER" id="PTHR46577">
    <property type="entry name" value="HTH-TYPE TRANSCRIPTIONAL REGULATORY PROTEIN GABR"/>
    <property type="match status" value="1"/>
</dbReference>
<dbReference type="EMBL" id="BHZC01000001">
    <property type="protein sequence ID" value="GCD32634.1"/>
    <property type="molecule type" value="Genomic_DNA"/>
</dbReference>
<dbReference type="GO" id="GO:0030170">
    <property type="term" value="F:pyridoxal phosphate binding"/>
    <property type="evidence" value="ECO:0007669"/>
    <property type="project" value="InterPro"/>
</dbReference>
<dbReference type="InterPro" id="IPR015421">
    <property type="entry name" value="PyrdxlP-dep_Trfase_major"/>
</dbReference>
<feature type="domain" description="HTH gntR-type" evidence="6">
    <location>
        <begin position="70"/>
        <end position="138"/>
    </location>
</feature>
<dbReference type="InterPro" id="IPR051446">
    <property type="entry name" value="HTH_trans_reg/aminotransferase"/>
</dbReference>
<protein>
    <submittedName>
        <fullName evidence="7">GntR family transcriptional regulator</fullName>
    </submittedName>
</protein>
<dbReference type="Gene3D" id="3.40.640.10">
    <property type="entry name" value="Type I PLP-dependent aspartate aminotransferase-like (Major domain)"/>
    <property type="match status" value="1"/>
</dbReference>
<dbReference type="CDD" id="cd07377">
    <property type="entry name" value="WHTH_GntR"/>
    <property type="match status" value="1"/>
</dbReference>
<dbReference type="Proteomes" id="UP000287830">
    <property type="component" value="Unassembled WGS sequence"/>
</dbReference>
<dbReference type="Pfam" id="PF00155">
    <property type="entry name" value="Aminotran_1_2"/>
    <property type="match status" value="1"/>
</dbReference>